<dbReference type="Gene3D" id="2.60.120.10">
    <property type="entry name" value="Jelly Rolls"/>
    <property type="match status" value="1"/>
</dbReference>
<dbReference type="Pfam" id="PF00027">
    <property type="entry name" value="cNMP_binding"/>
    <property type="match status" value="1"/>
</dbReference>
<feature type="domain" description="Cyclic nucleotide-binding" evidence="5">
    <location>
        <begin position="131"/>
        <end position="201"/>
    </location>
</feature>
<sequence length="359" mass="38912">MLIAAHPEPPPKAPATIGWAPTASVGIMGPATTRGRMRNATPGTGRPTPSSPSSATRTLRGVCAGTICWQAEGADATGAVERTGAPECPPQGGSSHERSMEQTSDHGTPTLPRHGAPNVACQDCTLRRSRLFKQLDEDELSYVAKLRDRQLVRPAGAKLLSSGPAGGFIYTLYSGWGFRSIQLADGSRQIVEILLPGDVFGLHVALLGHWDYEVTALTRVVLCRLRAPSLDNLCTEVPALNRALIHTLAEDKRRADSRLAVLGRTLGPQRLAYLMLELAERLEGAGELKDGCCDFPLRRRHLADATGLSGTHVNRSLSELRERRLAHVEDGRLTILDRERLTSFAGYTSLGQRIQRLIL</sequence>
<feature type="domain" description="HTH crp-type" evidence="6">
    <location>
        <begin position="264"/>
        <end position="339"/>
    </location>
</feature>
<dbReference type="SUPFAM" id="SSF51206">
    <property type="entry name" value="cAMP-binding domain-like"/>
    <property type="match status" value="1"/>
</dbReference>
<dbReference type="CDD" id="cd00038">
    <property type="entry name" value="CAP_ED"/>
    <property type="match status" value="1"/>
</dbReference>
<evidence type="ECO:0000256" key="1">
    <source>
        <dbReference type="ARBA" id="ARBA00023015"/>
    </source>
</evidence>
<evidence type="ECO:0000256" key="3">
    <source>
        <dbReference type="ARBA" id="ARBA00023163"/>
    </source>
</evidence>
<gene>
    <name evidence="7" type="ORF">GBZ26_23440</name>
</gene>
<name>A0ABX2L5C4_9PROT</name>
<proteinExistence type="predicted"/>
<dbReference type="InterPro" id="IPR012318">
    <property type="entry name" value="HTH_CRP"/>
</dbReference>
<comment type="caution">
    <text evidence="7">The sequence shown here is derived from an EMBL/GenBank/DDBJ whole genome shotgun (WGS) entry which is preliminary data.</text>
</comment>
<evidence type="ECO:0000256" key="4">
    <source>
        <dbReference type="SAM" id="MobiDB-lite"/>
    </source>
</evidence>
<keyword evidence="1" id="KW-0805">Transcription regulation</keyword>
<dbReference type="Gene3D" id="1.10.10.10">
    <property type="entry name" value="Winged helix-like DNA-binding domain superfamily/Winged helix DNA-binding domain"/>
    <property type="match status" value="1"/>
</dbReference>
<dbReference type="PROSITE" id="PS51063">
    <property type="entry name" value="HTH_CRP_2"/>
    <property type="match status" value="1"/>
</dbReference>
<evidence type="ECO:0000256" key="2">
    <source>
        <dbReference type="ARBA" id="ARBA00023125"/>
    </source>
</evidence>
<keyword evidence="8" id="KW-1185">Reference proteome</keyword>
<dbReference type="EMBL" id="WHOR01000244">
    <property type="protein sequence ID" value="NUB22127.1"/>
    <property type="molecule type" value="Genomic_DNA"/>
</dbReference>
<feature type="compositionally biased region" description="Basic and acidic residues" evidence="4">
    <location>
        <begin position="95"/>
        <end position="104"/>
    </location>
</feature>
<dbReference type="SUPFAM" id="SSF46785">
    <property type="entry name" value="Winged helix' DNA-binding domain"/>
    <property type="match status" value="1"/>
</dbReference>
<dbReference type="PANTHER" id="PTHR24567">
    <property type="entry name" value="CRP FAMILY TRANSCRIPTIONAL REGULATORY PROTEIN"/>
    <property type="match status" value="1"/>
</dbReference>
<feature type="compositionally biased region" description="Low complexity" evidence="4">
    <location>
        <begin position="40"/>
        <end position="57"/>
    </location>
</feature>
<dbReference type="InterPro" id="IPR036388">
    <property type="entry name" value="WH-like_DNA-bd_sf"/>
</dbReference>
<dbReference type="PROSITE" id="PS50042">
    <property type="entry name" value="CNMP_BINDING_3"/>
    <property type="match status" value="1"/>
</dbReference>
<evidence type="ECO:0000313" key="7">
    <source>
        <dbReference type="EMBL" id="NUB22127.1"/>
    </source>
</evidence>
<organism evidence="7 8">
    <name type="scientific">Azospirillum formosense</name>
    <dbReference type="NCBI Taxonomy" id="861533"/>
    <lineage>
        <taxon>Bacteria</taxon>
        <taxon>Pseudomonadati</taxon>
        <taxon>Pseudomonadota</taxon>
        <taxon>Alphaproteobacteria</taxon>
        <taxon>Rhodospirillales</taxon>
        <taxon>Azospirillaceae</taxon>
        <taxon>Azospirillum</taxon>
    </lineage>
</organism>
<evidence type="ECO:0000259" key="6">
    <source>
        <dbReference type="PROSITE" id="PS51063"/>
    </source>
</evidence>
<feature type="region of interest" description="Disordered" evidence="4">
    <location>
        <begin position="29"/>
        <end position="57"/>
    </location>
</feature>
<keyword evidence="2" id="KW-0238">DNA-binding</keyword>
<dbReference type="SMART" id="SM00100">
    <property type="entry name" value="cNMP"/>
    <property type="match status" value="1"/>
</dbReference>
<dbReference type="Pfam" id="PF13545">
    <property type="entry name" value="HTH_Crp_2"/>
    <property type="match status" value="1"/>
</dbReference>
<dbReference type="InterPro" id="IPR036390">
    <property type="entry name" value="WH_DNA-bd_sf"/>
</dbReference>
<dbReference type="InterPro" id="IPR018490">
    <property type="entry name" value="cNMP-bd_dom_sf"/>
</dbReference>
<dbReference type="InterPro" id="IPR000595">
    <property type="entry name" value="cNMP-bd_dom"/>
</dbReference>
<dbReference type="InterPro" id="IPR050397">
    <property type="entry name" value="Env_Response_Regulators"/>
</dbReference>
<dbReference type="Proteomes" id="UP000639419">
    <property type="component" value="Unassembled WGS sequence"/>
</dbReference>
<reference evidence="7 8" key="1">
    <citation type="submission" date="2019-10" db="EMBL/GenBank/DDBJ databases">
        <title>Genome sequence of Azospirillum formosense CC-Nfb-7.</title>
        <authorList>
            <person name="Ambrosini A."/>
            <person name="Sant'Anna F.H."/>
            <person name="Cassan F.D."/>
            <person name="Souza E.M."/>
            <person name="Passaglia L.M.P."/>
        </authorList>
    </citation>
    <scope>NUCLEOTIDE SEQUENCE [LARGE SCALE GENOMIC DNA]</scope>
    <source>
        <strain evidence="7 8">CC-NFb-7</strain>
    </source>
</reference>
<feature type="region of interest" description="Disordered" evidence="4">
    <location>
        <begin position="78"/>
        <end position="116"/>
    </location>
</feature>
<protein>
    <submittedName>
        <fullName evidence="7">Helix-turn-helix domain-containing protein</fullName>
    </submittedName>
</protein>
<accession>A0ABX2L5C4</accession>
<keyword evidence="3" id="KW-0804">Transcription</keyword>
<dbReference type="PANTHER" id="PTHR24567:SF74">
    <property type="entry name" value="HTH-TYPE TRANSCRIPTIONAL REGULATOR ARCR"/>
    <property type="match status" value="1"/>
</dbReference>
<evidence type="ECO:0000313" key="8">
    <source>
        <dbReference type="Proteomes" id="UP000639419"/>
    </source>
</evidence>
<evidence type="ECO:0000259" key="5">
    <source>
        <dbReference type="PROSITE" id="PS50042"/>
    </source>
</evidence>
<dbReference type="InterPro" id="IPR014710">
    <property type="entry name" value="RmlC-like_jellyroll"/>
</dbReference>